<organism evidence="2 3">
    <name type="scientific">Seiridium unicorne</name>
    <dbReference type="NCBI Taxonomy" id="138068"/>
    <lineage>
        <taxon>Eukaryota</taxon>
        <taxon>Fungi</taxon>
        <taxon>Dikarya</taxon>
        <taxon>Ascomycota</taxon>
        <taxon>Pezizomycotina</taxon>
        <taxon>Sordariomycetes</taxon>
        <taxon>Xylariomycetidae</taxon>
        <taxon>Amphisphaeriales</taxon>
        <taxon>Sporocadaceae</taxon>
        <taxon>Seiridium</taxon>
    </lineage>
</organism>
<proteinExistence type="predicted"/>
<comment type="caution">
    <text evidence="2">The sequence shown here is derived from an EMBL/GenBank/DDBJ whole genome shotgun (WGS) entry which is preliminary data.</text>
</comment>
<accession>A0ABR2V6B6</accession>
<feature type="compositionally biased region" description="Basic and acidic residues" evidence="1">
    <location>
        <begin position="30"/>
        <end position="48"/>
    </location>
</feature>
<evidence type="ECO:0000313" key="3">
    <source>
        <dbReference type="Proteomes" id="UP001408356"/>
    </source>
</evidence>
<protein>
    <submittedName>
        <fullName evidence="2">Uncharacterized protein</fullName>
    </submittedName>
</protein>
<feature type="region of interest" description="Disordered" evidence="1">
    <location>
        <begin position="1"/>
        <end position="119"/>
    </location>
</feature>
<evidence type="ECO:0000256" key="1">
    <source>
        <dbReference type="SAM" id="MobiDB-lite"/>
    </source>
</evidence>
<dbReference type="EMBL" id="JARVKF010000113">
    <property type="protein sequence ID" value="KAK9422364.1"/>
    <property type="molecule type" value="Genomic_DNA"/>
</dbReference>
<dbReference type="Proteomes" id="UP001408356">
    <property type="component" value="Unassembled WGS sequence"/>
</dbReference>
<name>A0ABR2V6B6_9PEZI</name>
<gene>
    <name evidence="2" type="ORF">SUNI508_04720</name>
</gene>
<evidence type="ECO:0000313" key="2">
    <source>
        <dbReference type="EMBL" id="KAK9422364.1"/>
    </source>
</evidence>
<reference evidence="2 3" key="1">
    <citation type="journal article" date="2024" name="J. Plant Pathol.">
        <title>Sequence and assembly of the genome of Seiridium unicorne, isolate CBS 538.82, causal agent of cypress canker disease.</title>
        <authorList>
            <person name="Scali E."/>
            <person name="Rocca G.D."/>
            <person name="Danti R."/>
            <person name="Garbelotto M."/>
            <person name="Barberini S."/>
            <person name="Baroncelli R."/>
            <person name="Emiliani G."/>
        </authorList>
    </citation>
    <scope>NUCLEOTIDE SEQUENCE [LARGE SCALE GENOMIC DNA]</scope>
    <source>
        <strain evidence="2 3">BM-138-508</strain>
    </source>
</reference>
<feature type="compositionally biased region" description="Polar residues" evidence="1">
    <location>
        <begin position="65"/>
        <end position="80"/>
    </location>
</feature>
<feature type="compositionally biased region" description="Low complexity" evidence="1">
    <location>
        <begin position="88"/>
        <end position="119"/>
    </location>
</feature>
<keyword evidence="3" id="KW-1185">Reference proteome</keyword>
<sequence length="119" mass="13117">MAGHHTHGGGVSVVHSSSDEEPFLQTISEESSRSSIERDSVNVPREYRVLNVPEAPESLDAKLIPTSQHNWQSPQETQSEANRDSADQDPSNQDLSSQDPPSQDPSNQDPPNQNPYLED</sequence>